<comment type="pathway">
    <text evidence="1">Carbohydrate acid metabolism.</text>
</comment>
<dbReference type="GO" id="GO:0016829">
    <property type="term" value="F:lyase activity"/>
    <property type="evidence" value="ECO:0007669"/>
    <property type="project" value="UniProtKB-KW"/>
</dbReference>
<dbReference type="RefSeq" id="WP_271317322.1">
    <property type="nucleotide sequence ID" value="NZ_JAAGKO020000055.1"/>
</dbReference>
<evidence type="ECO:0000256" key="2">
    <source>
        <dbReference type="ARBA" id="ARBA00006906"/>
    </source>
</evidence>
<sequence>METVTGPLTGNTWFADAFADVPLMAILRGYDVDRTVELARTAWSLGIKIVEVTIQSDTAVAALRATVEAGRADGRPVGAGTVTDPGLAATAHAAGAAFTVAPGLSAEVVAASHAAGMPHLPGVATGTELQLAAGLGLTWVKAFPATVLGTGWFGAMRGPFPQLRYVATGGIDPGNAAAFLAAGADVVALGSALADPAALPAVAKLLAG</sequence>
<protein>
    <submittedName>
        <fullName evidence="7">Bifunctional 4-hydroxy-2-oxoglutarate aldolase/2-dehydro-3-deoxy-phosphogluconate aldolase</fullName>
    </submittedName>
</protein>
<organism evidence="7">
    <name type="scientific">Streptantibioticus silvisoli</name>
    <dbReference type="NCBI Taxonomy" id="2705255"/>
    <lineage>
        <taxon>Bacteria</taxon>
        <taxon>Bacillati</taxon>
        <taxon>Actinomycetota</taxon>
        <taxon>Actinomycetes</taxon>
        <taxon>Kitasatosporales</taxon>
        <taxon>Streptomycetaceae</taxon>
        <taxon>Streptantibioticus</taxon>
    </lineage>
</organism>
<comment type="similarity">
    <text evidence="2">Belongs to the KHG/KDPG aldolase family.</text>
</comment>
<dbReference type="Gene3D" id="3.20.20.70">
    <property type="entry name" value="Aldolase class I"/>
    <property type="match status" value="1"/>
</dbReference>
<comment type="caution">
    <text evidence="7">The sequence shown here is derived from an EMBL/GenBank/DDBJ whole genome shotgun (WGS) entry which is preliminary data.</text>
</comment>
<dbReference type="Pfam" id="PF01081">
    <property type="entry name" value="Aldolase"/>
    <property type="match status" value="1"/>
</dbReference>
<keyword evidence="5" id="KW-0119">Carbohydrate metabolism</keyword>
<evidence type="ECO:0000256" key="4">
    <source>
        <dbReference type="ARBA" id="ARBA00023239"/>
    </source>
</evidence>
<evidence type="ECO:0000313" key="7">
    <source>
        <dbReference type="EMBL" id="MDI5972307.1"/>
    </source>
</evidence>
<dbReference type="InterPro" id="IPR000887">
    <property type="entry name" value="Aldlse_KDPG_KHG"/>
</dbReference>
<name>A0AA90HCC0_9ACTN</name>
<evidence type="ECO:0000256" key="5">
    <source>
        <dbReference type="ARBA" id="ARBA00023277"/>
    </source>
</evidence>
<dbReference type="AlphaFoldDB" id="A0AA90HCC0"/>
<proteinExistence type="inferred from homology"/>
<dbReference type="PANTHER" id="PTHR30246:SF1">
    <property type="entry name" value="2-DEHYDRO-3-DEOXY-6-PHOSPHOGALACTONATE ALDOLASE-RELATED"/>
    <property type="match status" value="1"/>
</dbReference>
<gene>
    <name evidence="6" type="ORF">POF43_028365</name>
    <name evidence="7" type="ORF">POF50_023710</name>
</gene>
<keyword evidence="4" id="KW-0456">Lyase</keyword>
<evidence type="ECO:0000313" key="8">
    <source>
        <dbReference type="Proteomes" id="UP001156398"/>
    </source>
</evidence>
<dbReference type="PANTHER" id="PTHR30246">
    <property type="entry name" value="2-KETO-3-DEOXY-6-PHOSPHOGLUCONATE ALDOLASE"/>
    <property type="match status" value="1"/>
</dbReference>
<evidence type="ECO:0000256" key="3">
    <source>
        <dbReference type="ARBA" id="ARBA00011233"/>
    </source>
</evidence>
<evidence type="ECO:0000256" key="1">
    <source>
        <dbReference type="ARBA" id="ARBA00004761"/>
    </source>
</evidence>
<dbReference type="EMBL" id="JABXJJ020000030">
    <property type="protein sequence ID" value="MDI5972307.1"/>
    <property type="molecule type" value="Genomic_DNA"/>
</dbReference>
<dbReference type="Proteomes" id="UP001156398">
    <property type="component" value="Unassembled WGS sequence"/>
</dbReference>
<keyword evidence="8" id="KW-1185">Reference proteome</keyword>
<dbReference type="EMBL" id="JAAGKO020000055">
    <property type="protein sequence ID" value="MDI5966596.1"/>
    <property type="molecule type" value="Genomic_DNA"/>
</dbReference>
<evidence type="ECO:0000313" key="6">
    <source>
        <dbReference type="EMBL" id="MDI5966596.1"/>
    </source>
</evidence>
<dbReference type="InterPro" id="IPR013785">
    <property type="entry name" value="Aldolase_TIM"/>
</dbReference>
<accession>A0AA90HCC0</accession>
<dbReference type="CDD" id="cd00452">
    <property type="entry name" value="KDPG_aldolase"/>
    <property type="match status" value="1"/>
</dbReference>
<comment type="subunit">
    <text evidence="3">Homotrimer.</text>
</comment>
<reference evidence="7 8" key="1">
    <citation type="submission" date="2023-05" db="EMBL/GenBank/DDBJ databases">
        <title>Streptantibioticus silvisoli sp. nov., acidotolerant actinomycetes 1 from pine litter.</title>
        <authorList>
            <person name="Swiecimska M."/>
            <person name="Golinska P."/>
            <person name="Sangal V."/>
            <person name="Wachnowicz B."/>
            <person name="Goodfellow M."/>
        </authorList>
    </citation>
    <scope>NUCLEOTIDE SEQUENCE</scope>
    <source>
        <strain evidence="7">SL13</strain>
        <strain evidence="6 8">SL54</strain>
    </source>
</reference>
<dbReference type="SUPFAM" id="SSF51569">
    <property type="entry name" value="Aldolase"/>
    <property type="match status" value="1"/>
</dbReference>